<feature type="domain" description="HTH cro/C1-type" evidence="1">
    <location>
        <begin position="38"/>
        <end position="84"/>
    </location>
</feature>
<sequence>MNHSPHLNELGEFLKARRAEVGPSEVGLRGGQRRRVSGLRREEVALLTAISTEYYTRIEQGRLQASAPLLNEIAEVLRLNDDQRTYLFDLAAKERVRPPTSGDRQQVDTQLQRILDDLTASPAVVIGRRTDILGWNQLAAALWTDFRRYPEQERVFVRLLFTEPLVRERYVDWEEVARLAIAHVRMESAHYPCDPRLTALVEELSARYAQFRQWWTAHDVAMRGKGVMKLRHPVVGELALDWNTLTCGTDPHQNIIVWTAEPGSPSYDGLRLLASWAADQKRTASDTVA</sequence>
<keyword evidence="3" id="KW-1185">Reference proteome</keyword>
<dbReference type="CDD" id="cd00093">
    <property type="entry name" value="HTH_XRE"/>
    <property type="match status" value="1"/>
</dbReference>
<protein>
    <submittedName>
        <fullName evidence="2">Helix-turn-helix domain-containing protein</fullName>
    </submittedName>
</protein>
<evidence type="ECO:0000259" key="1">
    <source>
        <dbReference type="PROSITE" id="PS50943"/>
    </source>
</evidence>
<dbReference type="EMBL" id="JARAYU010000004">
    <property type="protein sequence ID" value="MDX3701175.1"/>
    <property type="molecule type" value="Genomic_DNA"/>
</dbReference>
<comment type="caution">
    <text evidence="2">The sequence shown here is derived from an EMBL/GenBank/DDBJ whole genome shotgun (WGS) entry which is preliminary data.</text>
</comment>
<dbReference type="PANTHER" id="PTHR35010:SF2">
    <property type="entry name" value="BLL4672 PROTEIN"/>
    <property type="match status" value="1"/>
</dbReference>
<dbReference type="Pfam" id="PF17765">
    <property type="entry name" value="MLTR_LBD"/>
    <property type="match status" value="1"/>
</dbReference>
<dbReference type="SMART" id="SM00530">
    <property type="entry name" value="HTH_XRE"/>
    <property type="match status" value="1"/>
</dbReference>
<dbReference type="InterPro" id="IPR010982">
    <property type="entry name" value="Lambda_DNA-bd_dom_sf"/>
</dbReference>
<gene>
    <name evidence="2" type="ORF">PV662_15670</name>
</gene>
<dbReference type="SUPFAM" id="SSF47413">
    <property type="entry name" value="lambda repressor-like DNA-binding domains"/>
    <property type="match status" value="1"/>
</dbReference>
<evidence type="ECO:0000313" key="2">
    <source>
        <dbReference type="EMBL" id="MDX3701175.1"/>
    </source>
</evidence>
<reference evidence="2 3" key="1">
    <citation type="journal article" date="2023" name="Microb. Genom.">
        <title>Mesoterricola silvestris gen. nov., sp. nov., Mesoterricola sediminis sp. nov., Geothrix oryzae sp. nov., Geothrix edaphica sp. nov., Geothrix rubra sp. nov., and Geothrix limicola sp. nov., six novel members of Acidobacteriota isolated from soils.</title>
        <authorList>
            <person name="Weisberg A.J."/>
            <person name="Pearce E."/>
            <person name="Kramer C.G."/>
            <person name="Chang J.H."/>
            <person name="Clarke C.R."/>
        </authorList>
    </citation>
    <scope>NUCLEOTIDE SEQUENCE [LARGE SCALE GENOMIC DNA]</scope>
    <source>
        <strain evidence="2 3">ID09-01A</strain>
    </source>
</reference>
<dbReference type="Proteomes" id="UP001271274">
    <property type="component" value="Unassembled WGS sequence"/>
</dbReference>
<dbReference type="RefSeq" id="WP_046703276.1">
    <property type="nucleotide sequence ID" value="NZ_JARAUR010000001.1"/>
</dbReference>
<dbReference type="InterPro" id="IPR001387">
    <property type="entry name" value="Cro/C1-type_HTH"/>
</dbReference>
<dbReference type="Gene3D" id="3.30.450.180">
    <property type="match status" value="1"/>
</dbReference>
<dbReference type="Pfam" id="PF13560">
    <property type="entry name" value="HTH_31"/>
    <property type="match status" value="1"/>
</dbReference>
<evidence type="ECO:0000313" key="3">
    <source>
        <dbReference type="Proteomes" id="UP001271274"/>
    </source>
</evidence>
<proteinExistence type="predicted"/>
<name>A0ABU4NEF9_9ACTN</name>
<dbReference type="InterPro" id="IPR041413">
    <property type="entry name" value="MLTR_LBD"/>
</dbReference>
<dbReference type="PANTHER" id="PTHR35010">
    <property type="entry name" value="BLL4672 PROTEIN-RELATED"/>
    <property type="match status" value="1"/>
</dbReference>
<accession>A0ABU4NEF9</accession>
<organism evidence="2 3">
    <name type="scientific">Streptomyces europaeiscabiei</name>
    <dbReference type="NCBI Taxonomy" id="146819"/>
    <lineage>
        <taxon>Bacteria</taxon>
        <taxon>Bacillati</taxon>
        <taxon>Actinomycetota</taxon>
        <taxon>Actinomycetes</taxon>
        <taxon>Kitasatosporales</taxon>
        <taxon>Streptomycetaceae</taxon>
        <taxon>Streptomyces</taxon>
    </lineage>
</organism>
<dbReference type="Gene3D" id="1.10.260.40">
    <property type="entry name" value="lambda repressor-like DNA-binding domains"/>
    <property type="match status" value="1"/>
</dbReference>
<dbReference type="PROSITE" id="PS50943">
    <property type="entry name" value="HTH_CROC1"/>
    <property type="match status" value="1"/>
</dbReference>